<gene>
    <name evidence="1" type="ORF">ACFP2T_17755</name>
</gene>
<reference evidence="2" key="1">
    <citation type="journal article" date="2019" name="Int. J. Syst. Evol. Microbiol.">
        <title>The Global Catalogue of Microorganisms (GCM) 10K type strain sequencing project: providing services to taxonomists for standard genome sequencing and annotation.</title>
        <authorList>
            <consortium name="The Broad Institute Genomics Platform"/>
            <consortium name="The Broad Institute Genome Sequencing Center for Infectious Disease"/>
            <person name="Wu L."/>
            <person name="Ma J."/>
        </authorList>
    </citation>
    <scope>NUCLEOTIDE SEQUENCE [LARGE SCALE GENOMIC DNA]</scope>
    <source>
        <strain evidence="2">ZS-35-S2</strain>
    </source>
</reference>
<evidence type="ECO:0000313" key="2">
    <source>
        <dbReference type="Proteomes" id="UP001596203"/>
    </source>
</evidence>
<dbReference type="EMBL" id="JBHSPR010000012">
    <property type="protein sequence ID" value="MFC6018042.1"/>
    <property type="molecule type" value="Genomic_DNA"/>
</dbReference>
<proteinExistence type="predicted"/>
<protein>
    <submittedName>
        <fullName evidence="1">Uncharacterized protein</fullName>
    </submittedName>
</protein>
<comment type="caution">
    <text evidence="1">The sequence shown here is derived from an EMBL/GenBank/DDBJ whole genome shotgun (WGS) entry which is preliminary data.</text>
</comment>
<dbReference type="Proteomes" id="UP001596203">
    <property type="component" value="Unassembled WGS sequence"/>
</dbReference>
<name>A0ABW1KA66_9ACTN</name>
<evidence type="ECO:0000313" key="1">
    <source>
        <dbReference type="EMBL" id="MFC6018042.1"/>
    </source>
</evidence>
<organism evidence="1 2">
    <name type="scientific">Plantactinospora solaniradicis</name>
    <dbReference type="NCBI Taxonomy" id="1723736"/>
    <lineage>
        <taxon>Bacteria</taxon>
        <taxon>Bacillati</taxon>
        <taxon>Actinomycetota</taxon>
        <taxon>Actinomycetes</taxon>
        <taxon>Micromonosporales</taxon>
        <taxon>Micromonosporaceae</taxon>
        <taxon>Plantactinospora</taxon>
    </lineage>
</organism>
<dbReference type="RefSeq" id="WP_377423003.1">
    <property type="nucleotide sequence ID" value="NZ_JBHSPR010000012.1"/>
</dbReference>
<accession>A0ABW1KA66</accession>
<keyword evidence="2" id="KW-1185">Reference proteome</keyword>
<sequence>MSAPDAELAASIERQQRMREELAGMEPHPGSVDGHRVDLVEVEPDRGGPSLRTALRIRSSAFNRRIPRRDASI</sequence>